<evidence type="ECO:0000313" key="13">
    <source>
        <dbReference type="Proteomes" id="UP000272025"/>
    </source>
</evidence>
<feature type="region of interest" description="Disordered" evidence="9">
    <location>
        <begin position="1017"/>
        <end position="1048"/>
    </location>
</feature>
<sequence>MATQVLIAHTGQRLQVDTTRFSSIDEFKASVSKQTSIPLPHLVALTPHGKGVKLQTIREEAEIYIYDRNLTQADPSDPKTPSVPELPNPKRYAVPKAPDYIDDTHDMSSWQKLCLERRAWALGIADDCARLATAARERYGEMDVMIKCLDAAVVNLEHSVKQIEPKYAELKKWAAPALEEHVRLAANWEKCLSVARSVPISAAMVKFMTGKDIKRKQATLDDLLELDTAKKAGSLAATSERKFGEKVQSLDKAANTMYRGLEQLISEFDGLVSRSALTHSGEADQLLQDIEAVAKKIHTDAQMVQEYTNRQRDLSQASKAAQNQTERLLPTLKRRAQEMDDMVHYATEARNAIAADSVRCMRSITGITSLHSNVKSQMNILNQSEEDMATFDYLRLIHQLPYMYASFVSEAIRRREWAEKIKTDSSTLANEMALFQDEEAKRRRRWHKMVGSTYGPEESGTSILGLEVNLLGEEEEWPNMSKVDLEEFLDHLRQKAAEAAIVEEVSKLAQELKGPTKQQSKRLKAFKNGSIHEAALGRSGLMIRGDDELLRSLQDDKSKLENKVKTAESRVRRLEDLLHRSQTSRPSLGSLFGHERNDSTYSLQSPTVANSDDRRFSSTGIEFHQQRIRQLENELGAEKERSAALEKELGARTTQHDDMKGRMEEVNSTKKDLLGNMEALKREFTEERKSLEAEIKLLKARIEDNEDEMEHLGESREHEKATYDQRVAALEHEIHRLRKEKQDETLKSQGQVEFLRNEMRLQRERNGALERSVETITEENKALSSDLLAAQDASKTQLGALRDLHDQLCSDDGTDAPADAADLIDVLASRAAEVVSRLRITENDMSALKSDYDRSQEHVQSLKSELAETQERLTAEEDSARRLRESLSEEKARVAALEKDREDGRSQLSQLRARLSDGETGSESMRKRLDEEERRVTAMSEELALKQSQVGSLSEELRLSNEKLHKSQGRVTDLTGRLDARTERAKDLTQRLYAQNDRLCRLLERLGFAISREGSSMTIQKVPRSERGSMSQTQHGNDSFDPNQSSSVRRSVTLGSRALADSADLELLYWTNSTEEEDETEKYEAFVSQLGSFDMDLVSETVYRRVKDVEHLARKLQRDARAYREKARTLQKEAHEKIAYKHFKEGDLALFLPTRNQASGAWAAFNVGFPHYFLREQDGHRLRSREWLVARITRIEERVVDLSKTLHKQQQQQAPDPDAASSANGEEDDNPFQLSDGLRWYMIDAHEDKAGAPSTPGLGKSTTAANNVEARADMHLHAHGHGGGAGGRDKRTSVHSIEGVSKVLTKSLESRRSSSNSKKALPFSGAGLLKGNAVASETNSIRAAASETPLGTSPPAQDSPVLITTTGPPGDGTEGMTNASSPQKLGGGSARQPTAAPDEGSSASKPAASSISEVRNDMDTLLGP</sequence>
<comment type="function">
    <text evidence="7">Involved in cytoplasm to vacuole transport (Cvt), pexophagy, mitophagy and nucleophagy. Recruits mitochondria for their selective degradation via autophagy (mitophagy) during starvation. Works as scaffold proteins that recruit ATG proteins to the pre-autophagosome (PAS), the site of vesicle/autophagosome formation. Required for the Cvt vesicles completion.</text>
</comment>
<feature type="region of interest" description="Disordered" evidence="9">
    <location>
        <begin position="1345"/>
        <end position="1424"/>
    </location>
</feature>
<feature type="region of interest" description="Disordered" evidence="9">
    <location>
        <begin position="582"/>
        <end position="614"/>
    </location>
</feature>
<evidence type="ECO:0000259" key="11">
    <source>
        <dbReference type="Pfam" id="PF10377"/>
    </source>
</evidence>
<keyword evidence="6 8" id="KW-0175">Coiled coil</keyword>
<evidence type="ECO:0000256" key="8">
    <source>
        <dbReference type="SAM" id="Coils"/>
    </source>
</evidence>
<name>A0A3N2PIR7_SODAK</name>
<feature type="region of interest" description="Disordered" evidence="9">
    <location>
        <begin position="69"/>
        <end position="89"/>
    </location>
</feature>
<dbReference type="GO" id="GO:0060090">
    <property type="term" value="F:molecular adaptor activity"/>
    <property type="evidence" value="ECO:0007669"/>
    <property type="project" value="TreeGrafter"/>
</dbReference>
<dbReference type="OrthoDB" id="447953at2759"/>
<feature type="compositionally biased region" description="Low complexity" evidence="9">
    <location>
        <begin position="1209"/>
        <end position="1223"/>
    </location>
</feature>
<feature type="compositionally biased region" description="Basic and acidic residues" evidence="9">
    <location>
        <begin position="865"/>
        <end position="905"/>
    </location>
</feature>
<evidence type="ECO:0000256" key="3">
    <source>
        <dbReference type="ARBA" id="ARBA00022448"/>
    </source>
</evidence>
<dbReference type="GO" id="GO:0000422">
    <property type="term" value="P:autophagy of mitochondrion"/>
    <property type="evidence" value="ECO:0007669"/>
    <property type="project" value="TreeGrafter"/>
</dbReference>
<keyword evidence="3 7" id="KW-0813">Transport</keyword>
<keyword evidence="7" id="KW-0472">Membrane</keyword>
<accession>A0A3N2PIR7</accession>
<dbReference type="InterPro" id="IPR040040">
    <property type="entry name" value="ATG11"/>
</dbReference>
<dbReference type="GO" id="GO:0019901">
    <property type="term" value="F:protein kinase binding"/>
    <property type="evidence" value="ECO:0007669"/>
    <property type="project" value="TreeGrafter"/>
</dbReference>
<dbReference type="GO" id="GO:0000045">
    <property type="term" value="P:autophagosome assembly"/>
    <property type="evidence" value="ECO:0007669"/>
    <property type="project" value="UniProtKB-UniRule"/>
</dbReference>
<comment type="subunit">
    <text evidence="7">Homodimer.</text>
</comment>
<feature type="compositionally biased region" description="Low complexity" evidence="9">
    <location>
        <begin position="1401"/>
        <end position="1412"/>
    </location>
</feature>
<dbReference type="GO" id="GO:0061709">
    <property type="term" value="P:reticulophagy"/>
    <property type="evidence" value="ECO:0007669"/>
    <property type="project" value="TreeGrafter"/>
</dbReference>
<dbReference type="GO" id="GO:0034517">
    <property type="term" value="P:ribophagy"/>
    <property type="evidence" value="ECO:0007669"/>
    <property type="project" value="TreeGrafter"/>
</dbReference>
<feature type="region of interest" description="Disordered" evidence="9">
    <location>
        <begin position="1305"/>
        <end position="1324"/>
    </location>
</feature>
<feature type="region of interest" description="Disordered" evidence="9">
    <location>
        <begin position="859"/>
        <end position="929"/>
    </location>
</feature>
<dbReference type="STRING" id="1314773.A0A3N2PIR7"/>
<comment type="similarity">
    <text evidence="1 7">Belongs to the ATG11 family.</text>
</comment>
<dbReference type="GO" id="GO:0034727">
    <property type="term" value="P:piecemeal microautophagy of the nucleus"/>
    <property type="evidence" value="ECO:0007669"/>
    <property type="project" value="TreeGrafter"/>
</dbReference>
<protein>
    <recommendedName>
        <fullName evidence="2 7">Autophagy-related protein 11</fullName>
    </recommendedName>
</protein>
<dbReference type="Gene3D" id="1.10.287.1490">
    <property type="match status" value="1"/>
</dbReference>
<dbReference type="GO" id="GO:0005774">
    <property type="term" value="C:vacuolar membrane"/>
    <property type="evidence" value="ECO:0007669"/>
    <property type="project" value="UniProtKB-SubCell"/>
</dbReference>
<dbReference type="PANTHER" id="PTHR13222">
    <property type="entry name" value="RB1-INDUCIBLE COILED-COIL"/>
    <property type="match status" value="1"/>
</dbReference>
<keyword evidence="5 7" id="KW-0072">Autophagy</keyword>
<proteinExistence type="inferred from homology"/>
<comment type="subcellular location">
    <subcellularLocation>
        <location evidence="7">Preautophagosomal structure membrane</location>
        <topology evidence="7">Peripheral membrane protein</topology>
    </subcellularLocation>
    <subcellularLocation>
        <location evidence="7">Vacuole membrane</location>
        <topology evidence="7">Peripheral membrane protein</topology>
    </subcellularLocation>
    <text evidence="7">During pexophagy, accumulates in the vacuolar membrane region, where the peroxisomes contact the vacuole.</text>
</comment>
<feature type="domain" description="Autophagy protein ATG17-like" evidence="10">
    <location>
        <begin position="109"/>
        <end position="453"/>
    </location>
</feature>
<dbReference type="RefSeq" id="XP_028462257.1">
    <property type="nucleotide sequence ID" value="XM_028608544.1"/>
</dbReference>
<dbReference type="SUPFAM" id="SSF57997">
    <property type="entry name" value="Tropomyosin"/>
    <property type="match status" value="1"/>
</dbReference>
<dbReference type="PANTHER" id="PTHR13222:SF1">
    <property type="entry name" value="RB1-INDUCIBLE COILED-COIL PROTEIN 1"/>
    <property type="match status" value="1"/>
</dbReference>
<dbReference type="GeneID" id="39577022"/>
<gene>
    <name evidence="12" type="ORF">SODALDRAFT_286560</name>
</gene>
<evidence type="ECO:0000256" key="6">
    <source>
        <dbReference type="ARBA" id="ARBA00023054"/>
    </source>
</evidence>
<dbReference type="GO" id="GO:1990316">
    <property type="term" value="C:Atg1/ULK1 kinase complex"/>
    <property type="evidence" value="ECO:0007669"/>
    <property type="project" value="TreeGrafter"/>
</dbReference>
<dbReference type="Pfam" id="PF04108">
    <property type="entry name" value="ATG17_like"/>
    <property type="match status" value="1"/>
</dbReference>
<organism evidence="12 13">
    <name type="scientific">Sodiomyces alkalinus (strain CBS 110278 / VKM F-3762 / F11)</name>
    <name type="common">Alkaliphilic filamentous fungus</name>
    <dbReference type="NCBI Taxonomy" id="1314773"/>
    <lineage>
        <taxon>Eukaryota</taxon>
        <taxon>Fungi</taxon>
        <taxon>Dikarya</taxon>
        <taxon>Ascomycota</taxon>
        <taxon>Pezizomycotina</taxon>
        <taxon>Sordariomycetes</taxon>
        <taxon>Hypocreomycetidae</taxon>
        <taxon>Glomerellales</taxon>
        <taxon>Plectosphaerellaceae</taxon>
        <taxon>Sodiomyces</taxon>
    </lineage>
</organism>
<evidence type="ECO:0000259" key="10">
    <source>
        <dbReference type="Pfam" id="PF04108"/>
    </source>
</evidence>
<evidence type="ECO:0000256" key="9">
    <source>
        <dbReference type="SAM" id="MobiDB-lite"/>
    </source>
</evidence>
<keyword evidence="13" id="KW-1185">Reference proteome</keyword>
<evidence type="ECO:0000256" key="5">
    <source>
        <dbReference type="ARBA" id="ARBA00023006"/>
    </source>
</evidence>
<evidence type="ECO:0000256" key="1">
    <source>
        <dbReference type="ARBA" id="ARBA00009729"/>
    </source>
</evidence>
<dbReference type="InterPro" id="IPR045326">
    <property type="entry name" value="ATG17-like_dom"/>
</dbReference>
<dbReference type="GO" id="GO:1903599">
    <property type="term" value="P:positive regulation of autophagy of mitochondrion"/>
    <property type="evidence" value="ECO:0007669"/>
    <property type="project" value="UniProtKB-UniRule"/>
</dbReference>
<dbReference type="Pfam" id="PF10377">
    <property type="entry name" value="ATG11"/>
    <property type="match status" value="1"/>
</dbReference>
<dbReference type="GO" id="GO:0015031">
    <property type="term" value="P:protein transport"/>
    <property type="evidence" value="ECO:0007669"/>
    <property type="project" value="UniProtKB-KW"/>
</dbReference>
<feature type="region of interest" description="Disordered" evidence="9">
    <location>
        <begin position="1204"/>
        <end position="1231"/>
    </location>
</feature>
<evidence type="ECO:0000313" key="12">
    <source>
        <dbReference type="EMBL" id="ROT34451.1"/>
    </source>
</evidence>
<evidence type="ECO:0000256" key="2">
    <source>
        <dbReference type="ARBA" id="ARBA00013804"/>
    </source>
</evidence>
<keyword evidence="7" id="KW-0926">Vacuole</keyword>
<feature type="compositionally biased region" description="Polar residues" evidence="9">
    <location>
        <begin position="1028"/>
        <end position="1048"/>
    </location>
</feature>
<reference evidence="12 13" key="1">
    <citation type="journal article" date="2018" name="Mol. Ecol.">
        <title>The obligate alkalophilic soda-lake fungus Sodiomyces alkalinus has shifted to a protein diet.</title>
        <authorList>
            <person name="Grum-Grzhimaylo A.A."/>
            <person name="Falkoski D.L."/>
            <person name="van den Heuvel J."/>
            <person name="Valero-Jimenez C.A."/>
            <person name="Min B."/>
            <person name="Choi I.G."/>
            <person name="Lipzen A."/>
            <person name="Daum C.G."/>
            <person name="Aanen D.K."/>
            <person name="Tsang A."/>
            <person name="Henrissat B."/>
            <person name="Bilanenko E.N."/>
            <person name="de Vries R.P."/>
            <person name="van Kan J.A.L."/>
            <person name="Grigoriev I.V."/>
            <person name="Debets A.J.M."/>
        </authorList>
    </citation>
    <scope>NUCLEOTIDE SEQUENCE [LARGE SCALE GENOMIC DNA]</scope>
    <source>
        <strain evidence="12 13">F11</strain>
    </source>
</reference>
<dbReference type="InterPro" id="IPR019460">
    <property type="entry name" value="Atg11_C"/>
</dbReference>
<feature type="coiled-coil region" evidence="8">
    <location>
        <begin position="1106"/>
        <end position="1133"/>
    </location>
</feature>
<dbReference type="EMBL" id="ML119072">
    <property type="protein sequence ID" value="ROT34451.1"/>
    <property type="molecule type" value="Genomic_DNA"/>
</dbReference>
<keyword evidence="4 7" id="KW-0653">Protein transport</keyword>
<feature type="compositionally biased region" description="Polar residues" evidence="9">
    <location>
        <begin position="599"/>
        <end position="610"/>
    </location>
</feature>
<evidence type="ECO:0000256" key="7">
    <source>
        <dbReference type="RuleBase" id="RU367075"/>
    </source>
</evidence>
<feature type="coiled-coil region" evidence="8">
    <location>
        <begin position="621"/>
        <end position="772"/>
    </location>
</feature>
<feature type="domain" description="Autophagy-related protein 11 C-terminal" evidence="11">
    <location>
        <begin position="1100"/>
        <end position="1246"/>
    </location>
</feature>
<dbReference type="GO" id="GO:0034045">
    <property type="term" value="C:phagophore assembly site membrane"/>
    <property type="evidence" value="ECO:0007669"/>
    <property type="project" value="UniProtKB-SubCell"/>
</dbReference>
<evidence type="ECO:0000256" key="4">
    <source>
        <dbReference type="ARBA" id="ARBA00022927"/>
    </source>
</evidence>
<dbReference type="Proteomes" id="UP000272025">
    <property type="component" value="Unassembled WGS sequence"/>
</dbReference>